<dbReference type="OrthoDB" id="2269034at2759"/>
<gene>
    <name evidence="1" type="ORF">BD410DRAFT_286531</name>
</gene>
<keyword evidence="2" id="KW-1185">Reference proteome</keyword>
<organism evidence="1 2">
    <name type="scientific">Rickenella mellea</name>
    <dbReference type="NCBI Taxonomy" id="50990"/>
    <lineage>
        <taxon>Eukaryota</taxon>
        <taxon>Fungi</taxon>
        <taxon>Dikarya</taxon>
        <taxon>Basidiomycota</taxon>
        <taxon>Agaricomycotina</taxon>
        <taxon>Agaricomycetes</taxon>
        <taxon>Hymenochaetales</taxon>
        <taxon>Rickenellaceae</taxon>
        <taxon>Rickenella</taxon>
    </lineage>
</organism>
<dbReference type="STRING" id="50990.A0A4Y7Q1Y3"/>
<proteinExistence type="predicted"/>
<evidence type="ECO:0000313" key="1">
    <source>
        <dbReference type="EMBL" id="TDL21657.1"/>
    </source>
</evidence>
<dbReference type="Gene3D" id="1.20.1280.50">
    <property type="match status" value="1"/>
</dbReference>
<name>A0A4Y7Q1Y3_9AGAM</name>
<protein>
    <submittedName>
        <fullName evidence="1">Uncharacterized protein</fullName>
    </submittedName>
</protein>
<dbReference type="Proteomes" id="UP000294933">
    <property type="component" value="Unassembled WGS sequence"/>
</dbReference>
<dbReference type="VEuPathDB" id="FungiDB:BD410DRAFT_286531"/>
<dbReference type="EMBL" id="ML170179">
    <property type="protein sequence ID" value="TDL21657.1"/>
    <property type="molecule type" value="Genomic_DNA"/>
</dbReference>
<accession>A0A4Y7Q1Y3</accession>
<sequence>MLAKAKPLIRAQILLRTSKRNYINKLPVKLLVEIFLFCLPTHRFPTTSRREAPLLLGRVCRIWCSVSLSTPQLWTQLTIADPDWSRMHHGEDSESIRSLNNAWNSDAFHRFGIQEWLRRSGNSPFSFRIGRHHEYHLFVPLLTRTLQAEAYRWNAVTLDDNCRCNNYIWQMLRSPEKTPMLTDLRFGLSVYPSENTTLQALSCAARLSSLYSHSMNVVSS</sequence>
<dbReference type="AlphaFoldDB" id="A0A4Y7Q1Y3"/>
<reference evidence="1 2" key="1">
    <citation type="submission" date="2018-06" db="EMBL/GenBank/DDBJ databases">
        <title>A transcriptomic atlas of mushroom development highlights an independent origin of complex multicellularity.</title>
        <authorList>
            <consortium name="DOE Joint Genome Institute"/>
            <person name="Krizsan K."/>
            <person name="Almasi E."/>
            <person name="Merenyi Z."/>
            <person name="Sahu N."/>
            <person name="Viragh M."/>
            <person name="Koszo T."/>
            <person name="Mondo S."/>
            <person name="Kiss B."/>
            <person name="Balint B."/>
            <person name="Kues U."/>
            <person name="Barry K."/>
            <person name="Hegedus J.C."/>
            <person name="Henrissat B."/>
            <person name="Johnson J."/>
            <person name="Lipzen A."/>
            <person name="Ohm R."/>
            <person name="Nagy I."/>
            <person name="Pangilinan J."/>
            <person name="Yan J."/>
            <person name="Xiong Y."/>
            <person name="Grigoriev I.V."/>
            <person name="Hibbett D.S."/>
            <person name="Nagy L.G."/>
        </authorList>
    </citation>
    <scope>NUCLEOTIDE SEQUENCE [LARGE SCALE GENOMIC DNA]</scope>
    <source>
        <strain evidence="1 2">SZMC22713</strain>
    </source>
</reference>
<evidence type="ECO:0000313" key="2">
    <source>
        <dbReference type="Proteomes" id="UP000294933"/>
    </source>
</evidence>